<dbReference type="Gene3D" id="3.40.470.10">
    <property type="entry name" value="Uracil-DNA glycosylase-like domain"/>
    <property type="match status" value="1"/>
</dbReference>
<organism evidence="2">
    <name type="scientific">marine metagenome</name>
    <dbReference type="NCBI Taxonomy" id="408172"/>
    <lineage>
        <taxon>unclassified sequences</taxon>
        <taxon>metagenomes</taxon>
        <taxon>ecological metagenomes</taxon>
    </lineage>
</organism>
<reference evidence="2" key="1">
    <citation type="submission" date="2018-05" db="EMBL/GenBank/DDBJ databases">
        <authorList>
            <person name="Lanie J.A."/>
            <person name="Ng W.-L."/>
            <person name="Kazmierczak K.M."/>
            <person name="Andrzejewski T.M."/>
            <person name="Davidsen T.M."/>
            <person name="Wayne K.J."/>
            <person name="Tettelin H."/>
            <person name="Glass J.I."/>
            <person name="Rusch D."/>
            <person name="Podicherti R."/>
            <person name="Tsui H.-C.T."/>
            <person name="Winkler M.E."/>
        </authorList>
    </citation>
    <scope>NUCLEOTIDE SEQUENCE</scope>
</reference>
<evidence type="ECO:0000259" key="1">
    <source>
        <dbReference type="SMART" id="SM00986"/>
    </source>
</evidence>
<dbReference type="EMBL" id="UINC01003091">
    <property type="protein sequence ID" value="SVA03289.1"/>
    <property type="molecule type" value="Genomic_DNA"/>
</dbReference>
<proteinExistence type="predicted"/>
<protein>
    <recommendedName>
        <fullName evidence="1">Uracil-DNA glycosylase-like domain-containing protein</fullName>
    </recommendedName>
</protein>
<dbReference type="NCBIfam" id="TIGR04274">
    <property type="entry name" value="hypoxanDNAglyco"/>
    <property type="match status" value="1"/>
</dbReference>
<dbReference type="AlphaFoldDB" id="A0A381SIM4"/>
<dbReference type="InterPro" id="IPR005122">
    <property type="entry name" value="Uracil-DNA_glycosylase-like"/>
</dbReference>
<dbReference type="InterPro" id="IPR036895">
    <property type="entry name" value="Uracil-DNA_glycosylase-like_sf"/>
</dbReference>
<dbReference type="SMART" id="SM00987">
    <property type="entry name" value="UreE_C"/>
    <property type="match status" value="1"/>
</dbReference>
<gene>
    <name evidence="2" type="ORF">METZ01_LOCUS56143</name>
</gene>
<accession>A0A381SIM4</accession>
<dbReference type="SUPFAM" id="SSF52141">
    <property type="entry name" value="Uracil-DNA glycosylase-like"/>
    <property type="match status" value="1"/>
</dbReference>
<dbReference type="SMART" id="SM00986">
    <property type="entry name" value="UDG"/>
    <property type="match status" value="1"/>
</dbReference>
<dbReference type="CDD" id="cd10032">
    <property type="entry name" value="UDG-F6_HDG"/>
    <property type="match status" value="1"/>
</dbReference>
<dbReference type="Pfam" id="PF03167">
    <property type="entry name" value="UDG"/>
    <property type="match status" value="1"/>
</dbReference>
<feature type="domain" description="Uracil-DNA glycosylase-like" evidence="1">
    <location>
        <begin position="11"/>
        <end position="155"/>
    </location>
</feature>
<dbReference type="InterPro" id="IPR026353">
    <property type="entry name" value="Hypoxan-DNA_Glyclase"/>
</dbReference>
<sequence>MASNIRSNSFAPVIYSDTKILILGSLPGKKSLELEQYYGHTRNRIWKILSHLTGDDIPITYEQKKELLCNNKIGLWDVAHSAHREGSLDSNIKDESPNDIEGLIKNYDSIKVIGFNGKKSEKMFYKYFTEKPDIKYVPLPSTSPANMAISFEDICARWSQLFA</sequence>
<evidence type="ECO:0000313" key="2">
    <source>
        <dbReference type="EMBL" id="SVA03289.1"/>
    </source>
</evidence>
<name>A0A381SIM4_9ZZZZ</name>